<keyword evidence="3" id="KW-1185">Reference proteome</keyword>
<accession>A0A392RX26</accession>
<dbReference type="Proteomes" id="UP000265520">
    <property type="component" value="Unassembled WGS sequence"/>
</dbReference>
<evidence type="ECO:0000256" key="1">
    <source>
        <dbReference type="SAM" id="MobiDB-lite"/>
    </source>
</evidence>
<proteinExistence type="predicted"/>
<feature type="region of interest" description="Disordered" evidence="1">
    <location>
        <begin position="1"/>
        <end position="23"/>
    </location>
</feature>
<dbReference type="EMBL" id="LXQA010278627">
    <property type="protein sequence ID" value="MCI40340.1"/>
    <property type="molecule type" value="Genomic_DNA"/>
</dbReference>
<reference evidence="2 3" key="1">
    <citation type="journal article" date="2018" name="Front. Plant Sci.">
        <title>Red Clover (Trifolium pratense) and Zigzag Clover (T. medium) - A Picture of Genomic Similarities and Differences.</title>
        <authorList>
            <person name="Dluhosova J."/>
            <person name="Istvanek J."/>
            <person name="Nedelnik J."/>
            <person name="Repkova J."/>
        </authorList>
    </citation>
    <scope>NUCLEOTIDE SEQUENCE [LARGE SCALE GENOMIC DNA]</scope>
    <source>
        <strain evidence="3">cv. 10/8</strain>
        <tissue evidence="2">Leaf</tissue>
    </source>
</reference>
<protein>
    <submittedName>
        <fullName evidence="2">Uncharacterized protein</fullName>
    </submittedName>
</protein>
<organism evidence="2 3">
    <name type="scientific">Trifolium medium</name>
    <dbReference type="NCBI Taxonomy" id="97028"/>
    <lineage>
        <taxon>Eukaryota</taxon>
        <taxon>Viridiplantae</taxon>
        <taxon>Streptophyta</taxon>
        <taxon>Embryophyta</taxon>
        <taxon>Tracheophyta</taxon>
        <taxon>Spermatophyta</taxon>
        <taxon>Magnoliopsida</taxon>
        <taxon>eudicotyledons</taxon>
        <taxon>Gunneridae</taxon>
        <taxon>Pentapetalae</taxon>
        <taxon>rosids</taxon>
        <taxon>fabids</taxon>
        <taxon>Fabales</taxon>
        <taxon>Fabaceae</taxon>
        <taxon>Papilionoideae</taxon>
        <taxon>50 kb inversion clade</taxon>
        <taxon>NPAAA clade</taxon>
        <taxon>Hologalegina</taxon>
        <taxon>IRL clade</taxon>
        <taxon>Trifolieae</taxon>
        <taxon>Trifolium</taxon>
    </lineage>
</organism>
<evidence type="ECO:0000313" key="2">
    <source>
        <dbReference type="EMBL" id="MCI40340.1"/>
    </source>
</evidence>
<sequence length="100" mass="11170">MVPTKDKPRKHSLTQPTSLGIETYAGKTSKIGSGCKNPKSQQKSTLTKRVCARRSYSLRAAQLTEQKLDNSHNVARGTDHPCAQRRCQNMQEKCNFHAKA</sequence>
<name>A0A392RX26_9FABA</name>
<dbReference type="AlphaFoldDB" id="A0A392RX26"/>
<evidence type="ECO:0000313" key="3">
    <source>
        <dbReference type="Proteomes" id="UP000265520"/>
    </source>
</evidence>
<comment type="caution">
    <text evidence="2">The sequence shown here is derived from an EMBL/GenBank/DDBJ whole genome shotgun (WGS) entry which is preliminary data.</text>
</comment>